<reference evidence="1" key="1">
    <citation type="submission" date="2022-01" db="EMBL/GenBank/DDBJ databases">
        <title>Comparative genomics reveals a dynamic genome evolution in the ectomycorrhizal milk-cap (Lactarius) mushrooms.</title>
        <authorList>
            <consortium name="DOE Joint Genome Institute"/>
            <person name="Lebreton A."/>
            <person name="Tang N."/>
            <person name="Kuo A."/>
            <person name="LaButti K."/>
            <person name="Drula E."/>
            <person name="Barry K."/>
            <person name="Clum A."/>
            <person name="Lipzen A."/>
            <person name="Mousain D."/>
            <person name="Ng V."/>
            <person name="Wang R."/>
            <person name="Wang X."/>
            <person name="Dai Y."/>
            <person name="Henrissat B."/>
            <person name="Grigoriev I.V."/>
            <person name="Guerin-Laguette A."/>
            <person name="Yu F."/>
            <person name="Martin F.M."/>
        </authorList>
    </citation>
    <scope>NUCLEOTIDE SEQUENCE</scope>
    <source>
        <strain evidence="1">QP</strain>
    </source>
</reference>
<protein>
    <submittedName>
        <fullName evidence="1">Uncharacterized protein</fullName>
    </submittedName>
</protein>
<dbReference type="EMBL" id="JAKELL010000010">
    <property type="protein sequence ID" value="KAH8996039.1"/>
    <property type="molecule type" value="Genomic_DNA"/>
</dbReference>
<evidence type="ECO:0000313" key="1">
    <source>
        <dbReference type="EMBL" id="KAH8996039.1"/>
    </source>
</evidence>
<evidence type="ECO:0000313" key="2">
    <source>
        <dbReference type="Proteomes" id="UP001201163"/>
    </source>
</evidence>
<feature type="non-terminal residue" evidence="1">
    <location>
        <position position="1"/>
    </location>
</feature>
<organism evidence="1 2">
    <name type="scientific">Lactarius akahatsu</name>
    <dbReference type="NCBI Taxonomy" id="416441"/>
    <lineage>
        <taxon>Eukaryota</taxon>
        <taxon>Fungi</taxon>
        <taxon>Dikarya</taxon>
        <taxon>Basidiomycota</taxon>
        <taxon>Agaricomycotina</taxon>
        <taxon>Agaricomycetes</taxon>
        <taxon>Russulales</taxon>
        <taxon>Russulaceae</taxon>
        <taxon>Lactarius</taxon>
    </lineage>
</organism>
<proteinExistence type="predicted"/>
<gene>
    <name evidence="1" type="ORF">EDB92DRAFT_1844811</name>
</gene>
<dbReference type="Proteomes" id="UP001201163">
    <property type="component" value="Unassembled WGS sequence"/>
</dbReference>
<keyword evidence="2" id="KW-1185">Reference proteome</keyword>
<comment type="caution">
    <text evidence="1">The sequence shown here is derived from an EMBL/GenBank/DDBJ whole genome shotgun (WGS) entry which is preliminary data.</text>
</comment>
<sequence length="153" mass="16018">LAHVPRSRLPVLARVSKRFSAAAQLALYRTLELSADDAGACVARLAGAPHLAALVTTLTLRAYPSAHGPSFVLALALALRVMRALSALTLPAFDAELLSTAPGTLTHLTLLADTLPYAFFDGFLAAHARARLTHLALPHFVGVPPALVVRSAA</sequence>
<accession>A0AAD4QFX9</accession>
<dbReference type="AlphaFoldDB" id="A0AAD4QFX9"/>
<name>A0AAD4QFX9_9AGAM</name>